<dbReference type="PANTHER" id="PTHR11339">
    <property type="entry name" value="EXTRACELLULAR MATRIX GLYCOPROTEIN RELATED"/>
    <property type="match status" value="1"/>
</dbReference>
<evidence type="ECO:0000256" key="2">
    <source>
        <dbReference type="ARBA" id="ARBA00023180"/>
    </source>
</evidence>
<protein>
    <submittedName>
        <fullName evidence="4">Mucin-5B</fullName>
    </submittedName>
</protein>
<feature type="domain" description="VWFD" evidence="3">
    <location>
        <begin position="120"/>
        <end position="201"/>
    </location>
</feature>
<dbReference type="Gene3D" id="2.10.25.10">
    <property type="entry name" value="Laminin"/>
    <property type="match status" value="1"/>
</dbReference>
<evidence type="ECO:0000313" key="4">
    <source>
        <dbReference type="EMBL" id="NIG60359.1"/>
    </source>
</evidence>
<dbReference type="EMBL" id="PGGH01178217">
    <property type="protein sequence ID" value="NIG60359.1"/>
    <property type="molecule type" value="Genomic_DNA"/>
</dbReference>
<dbReference type="PANTHER" id="PTHR11339:SF401">
    <property type="entry name" value="MUCIN-5AC"/>
    <property type="match status" value="1"/>
</dbReference>
<keyword evidence="2" id="KW-0325">Glycoprotein</keyword>
<dbReference type="CDD" id="cd19941">
    <property type="entry name" value="TIL"/>
    <property type="match status" value="1"/>
</dbReference>
<dbReference type="InterPro" id="IPR002919">
    <property type="entry name" value="TIL_dom"/>
</dbReference>
<evidence type="ECO:0000256" key="1">
    <source>
        <dbReference type="ARBA" id="ARBA00023157"/>
    </source>
</evidence>
<dbReference type="Proteomes" id="UP001165941">
    <property type="component" value="Unassembled WGS sequence"/>
</dbReference>
<proteinExistence type="predicted"/>
<organism evidence="4 5">
    <name type="scientific">Pontoporia blainvillei</name>
    <name type="common">Franciscana</name>
    <name type="synonym">Delphinus blainvillei</name>
    <dbReference type="NCBI Taxonomy" id="48723"/>
    <lineage>
        <taxon>Eukaryota</taxon>
        <taxon>Metazoa</taxon>
        <taxon>Chordata</taxon>
        <taxon>Craniata</taxon>
        <taxon>Vertebrata</taxon>
        <taxon>Euteleostomi</taxon>
        <taxon>Mammalia</taxon>
        <taxon>Eutheria</taxon>
        <taxon>Laurasiatheria</taxon>
        <taxon>Artiodactyla</taxon>
        <taxon>Whippomorpha</taxon>
        <taxon>Cetacea</taxon>
        <taxon>Odontoceti</taxon>
        <taxon>Pontoporiidae</taxon>
        <taxon>Pontoporia</taxon>
    </lineage>
</organism>
<comment type="caution">
    <text evidence="4">The sequence shown here is derived from an EMBL/GenBank/DDBJ whole genome shotgun (WGS) entry which is preliminary data.</text>
</comment>
<dbReference type="InterPro" id="IPR036084">
    <property type="entry name" value="Ser_inhib-like_sf"/>
</dbReference>
<dbReference type="InterPro" id="IPR001007">
    <property type="entry name" value="VWF_dom"/>
</dbReference>
<dbReference type="PROSITE" id="PS51233">
    <property type="entry name" value="VWFD"/>
    <property type="match status" value="1"/>
</dbReference>
<dbReference type="SUPFAM" id="SSF57567">
    <property type="entry name" value="Serine protease inhibitors"/>
    <property type="match status" value="1"/>
</dbReference>
<keyword evidence="1" id="KW-1015">Disulfide bond</keyword>
<name>A0ABX0S6N4_PONBL</name>
<keyword evidence="5" id="KW-1185">Reference proteome</keyword>
<evidence type="ECO:0000313" key="5">
    <source>
        <dbReference type="Proteomes" id="UP001165941"/>
    </source>
</evidence>
<gene>
    <name evidence="4" type="ORF">BU61_8027</name>
</gene>
<dbReference type="Pfam" id="PF01826">
    <property type="entry name" value="TIL"/>
    <property type="match status" value="1"/>
</dbReference>
<dbReference type="SMART" id="SM00215">
    <property type="entry name" value="VWC_out"/>
    <property type="match status" value="1"/>
</dbReference>
<dbReference type="InterPro" id="IPR050780">
    <property type="entry name" value="Mucin_vWF_Thrombospondin_sf"/>
</dbReference>
<reference evidence="4" key="1">
    <citation type="submission" date="2018-05" db="EMBL/GenBank/DDBJ databases">
        <authorList>
            <person name="Pedro S.L.S."/>
            <person name="Freitas R.C."/>
            <person name="Barreto A.S."/>
            <person name="Lima A.O.S."/>
        </authorList>
    </citation>
    <scope>NUCLEOTIDE SEQUENCE</scope>
    <source>
        <strain evidence="4">BP203</strain>
        <tissue evidence="4">Muscle</tissue>
    </source>
</reference>
<evidence type="ECO:0000259" key="3">
    <source>
        <dbReference type="PROSITE" id="PS51233"/>
    </source>
</evidence>
<dbReference type="InterPro" id="IPR001846">
    <property type="entry name" value="VWF_type-D"/>
</dbReference>
<sequence length="201" mass="20921">MLSLLGPEASAGHDTGPILPPAAQTCPLNMEYHECGSPCADTCSNLEHSQLCEDHCVAGCFCPEGTVLDDVGHTGCIPVPQCSCVYNGATYTPGTGYSTDCTNCTCSGGRWRCQEVQCPGTCSVLGGAHFSTFDERQYTVHGDCSYVLAKPCDSSAFTVLAELRRCGLTDSETCLKSLTLTLGGGHMVSADPGVGGVLHGK</sequence>
<accession>A0ABX0S6N4</accession>
<dbReference type="Pfam" id="PF00094">
    <property type="entry name" value="VWD"/>
    <property type="match status" value="1"/>
</dbReference>